<name>A0A9R0S3C5_TRITD</name>
<dbReference type="AlphaFoldDB" id="A0A9R0S3C5"/>
<feature type="compositionally biased region" description="Low complexity" evidence="1">
    <location>
        <begin position="31"/>
        <end position="41"/>
    </location>
</feature>
<feature type="compositionally biased region" description="Low complexity" evidence="1">
    <location>
        <begin position="52"/>
        <end position="69"/>
    </location>
</feature>
<evidence type="ECO:0000313" key="2">
    <source>
        <dbReference type="EMBL" id="VAH87924.1"/>
    </source>
</evidence>
<proteinExistence type="predicted"/>
<organism evidence="2 3">
    <name type="scientific">Triticum turgidum subsp. durum</name>
    <name type="common">Durum wheat</name>
    <name type="synonym">Triticum durum</name>
    <dbReference type="NCBI Taxonomy" id="4567"/>
    <lineage>
        <taxon>Eukaryota</taxon>
        <taxon>Viridiplantae</taxon>
        <taxon>Streptophyta</taxon>
        <taxon>Embryophyta</taxon>
        <taxon>Tracheophyta</taxon>
        <taxon>Spermatophyta</taxon>
        <taxon>Magnoliopsida</taxon>
        <taxon>Liliopsida</taxon>
        <taxon>Poales</taxon>
        <taxon>Poaceae</taxon>
        <taxon>BOP clade</taxon>
        <taxon>Pooideae</taxon>
        <taxon>Triticodae</taxon>
        <taxon>Triticeae</taxon>
        <taxon>Triticinae</taxon>
        <taxon>Triticum</taxon>
    </lineage>
</organism>
<sequence length="132" mass="13389">MSSAPPAHQSKPSYQRRPPNPGPRQQPPPQQRYVPKSAAPCAPKPSPPPPLTTALRSSAAPSASGAGSSSSGGGGAADGFVFYLPHDEAVAAGLGGLDAQESQAVVDLLNDALASLLRAKPRTECLSACIPR</sequence>
<feature type="compositionally biased region" description="Pro residues" evidence="1">
    <location>
        <begin position="42"/>
        <end position="51"/>
    </location>
</feature>
<feature type="region of interest" description="Disordered" evidence="1">
    <location>
        <begin position="1"/>
        <end position="79"/>
    </location>
</feature>
<dbReference type="GO" id="GO:0043130">
    <property type="term" value="F:ubiquitin binding"/>
    <property type="evidence" value="ECO:0007669"/>
    <property type="project" value="TreeGrafter"/>
</dbReference>
<feature type="compositionally biased region" description="Pro residues" evidence="1">
    <location>
        <begin position="18"/>
        <end position="30"/>
    </location>
</feature>
<dbReference type="EMBL" id="LT934117">
    <property type="protein sequence ID" value="VAH87924.1"/>
    <property type="molecule type" value="Genomic_DNA"/>
</dbReference>
<reference evidence="2 3" key="1">
    <citation type="submission" date="2017-09" db="EMBL/GenBank/DDBJ databases">
        <authorList>
            <consortium name="International Durum Wheat Genome Sequencing Consortium (IDWGSC)"/>
            <person name="Milanesi L."/>
        </authorList>
    </citation>
    <scope>NUCLEOTIDE SEQUENCE [LARGE SCALE GENOMIC DNA]</scope>
    <source>
        <strain evidence="3">cv. Svevo</strain>
    </source>
</reference>
<protein>
    <submittedName>
        <fullName evidence="2">Uncharacterized protein</fullName>
    </submittedName>
</protein>
<evidence type="ECO:0000313" key="3">
    <source>
        <dbReference type="Proteomes" id="UP000324705"/>
    </source>
</evidence>
<dbReference type="Gramene" id="TRITD4Av1G017250.8">
    <property type="protein sequence ID" value="TRITD4Av1G017250.8"/>
    <property type="gene ID" value="TRITD4Av1G017250"/>
</dbReference>
<keyword evidence="3" id="KW-1185">Reference proteome</keyword>
<dbReference type="InterPro" id="IPR052586">
    <property type="entry name" value="ASCC2"/>
</dbReference>
<dbReference type="Proteomes" id="UP000324705">
    <property type="component" value="Chromosome 4A"/>
</dbReference>
<accession>A0A9R0S3C5</accession>
<evidence type="ECO:0000256" key="1">
    <source>
        <dbReference type="SAM" id="MobiDB-lite"/>
    </source>
</evidence>
<dbReference type="PANTHER" id="PTHR21494">
    <property type="entry name" value="ACTIVATING SIGNAL COINTEGRATOR 1 COMPLEX SUBUNIT 2 ASC-1 COMPLEX SUBUNIT P100"/>
    <property type="match status" value="1"/>
</dbReference>
<gene>
    <name evidence="2" type="ORF">TRITD_4Av1G017250</name>
</gene>
<dbReference type="PANTHER" id="PTHR21494:SF0">
    <property type="entry name" value="ACTIVATING SIGNAL COINTEGRATOR 1 COMPLEX SUBUNIT 2"/>
    <property type="match status" value="1"/>
</dbReference>